<reference evidence="3 4" key="1">
    <citation type="submission" date="2019-08" db="EMBL/GenBank/DDBJ databases">
        <authorList>
            <person name="Toschakov S.V."/>
        </authorList>
    </citation>
    <scope>NUCLEOTIDE SEQUENCE [LARGE SCALE GENOMIC DNA]</scope>
    <source>
        <strain evidence="3 4">3753O</strain>
    </source>
</reference>
<reference evidence="3 4" key="2">
    <citation type="submission" date="2019-10" db="EMBL/GenBank/DDBJ databases">
        <title>Thermopilla bonchosmolovskayae gen. nov., sp. nov., a moderately thermophilic Chloroflexi bacterium from a Chukotka hot spring (Arctic, Russia), representing a novel classis Thermopillaia, which include previously uncultivated lineage OLB14.</title>
        <authorList>
            <person name="Kochetkova T.V."/>
            <person name="Zayulina K.S."/>
            <person name="Zhigarkov V.S."/>
            <person name="Minaev N.V."/>
            <person name="Novikov A."/>
            <person name="Toshchakov S.V."/>
            <person name="Elcheninov A.G."/>
            <person name="Kublanov I.V."/>
        </authorList>
    </citation>
    <scope>NUCLEOTIDE SEQUENCE [LARGE SCALE GENOMIC DNA]</scope>
    <source>
        <strain evidence="3 4">3753O</strain>
    </source>
</reference>
<dbReference type="Gene3D" id="3.10.105.10">
    <property type="entry name" value="Dipeptide-binding Protein, Domain 3"/>
    <property type="match status" value="1"/>
</dbReference>
<gene>
    <name evidence="3" type="ORF">Tbon_02705</name>
</gene>
<dbReference type="InterPro" id="IPR006311">
    <property type="entry name" value="TAT_signal"/>
</dbReference>
<keyword evidence="4" id="KW-1185">Reference proteome</keyword>
<feature type="compositionally biased region" description="Pro residues" evidence="1">
    <location>
        <begin position="43"/>
        <end position="59"/>
    </location>
</feature>
<protein>
    <recommendedName>
        <fullName evidence="2">Solute-binding protein family 5 domain-containing protein</fullName>
    </recommendedName>
</protein>
<dbReference type="RefSeq" id="WP_158066178.1">
    <property type="nucleotide sequence ID" value="NZ_CP042829.1"/>
</dbReference>
<feature type="region of interest" description="Disordered" evidence="1">
    <location>
        <begin position="36"/>
        <end position="59"/>
    </location>
</feature>
<feature type="domain" description="Solute-binding protein family 5" evidence="2">
    <location>
        <begin position="112"/>
        <end position="473"/>
    </location>
</feature>
<dbReference type="EMBL" id="CP042829">
    <property type="protein sequence ID" value="QFG02245.1"/>
    <property type="molecule type" value="Genomic_DNA"/>
</dbReference>
<dbReference type="Pfam" id="PF00496">
    <property type="entry name" value="SBP_bac_5"/>
    <property type="match status" value="1"/>
</dbReference>
<proteinExistence type="predicted"/>
<dbReference type="PROSITE" id="PS51318">
    <property type="entry name" value="TAT"/>
    <property type="match status" value="1"/>
</dbReference>
<name>A0ABX6C1U0_9CHLR</name>
<evidence type="ECO:0000313" key="4">
    <source>
        <dbReference type="Proteomes" id="UP000326331"/>
    </source>
</evidence>
<dbReference type="PANTHER" id="PTHR30290">
    <property type="entry name" value="PERIPLASMIC BINDING COMPONENT OF ABC TRANSPORTER"/>
    <property type="match status" value="1"/>
</dbReference>
<sequence length="557" mass="58373">MTRLSRRALLIGAGSLAGAGTVVGVVAASRRRRPGALPLGPSAAPPVPGAPAATPTPTPLPRGGRLAIAAAAGFDFDTFDAARSGEPSVVELLGRVHARLIQWADPAAAVLGPDLAAAWEQPDPLTLVLRLDPRARWHDVPPLAGAPVTAAEVQAHLARVVAIARAGDAPRSQRSAALLDIARVETPGLAAVRLVLDRPSPLLLPALAGEFALVQPPAVLEGPSAPSDPLDPALLAGCGPWVFSGFDGPAARFRAHASGHRSPLLDAMAVSPPVDTLARYRAGELDEFPAIDPRDAEAARALPGIVELPRFHRELVLSTFAASGPPWSDPRLVEAISGALNRTCLADALFAGRARPSGPLPPVSRAALEPPVLAPFPGYAADAADDARAARQRWEAAGGPSLGPVTVDIPSIFDPRYAASAVVIARLNDVLGPQFRPGVETYTTIARRVQEGAYGNGRAAFWFGWGTPLPSPDPRELLLDLYGHALAPAERSNLLAADPADSAAFAGLQRAILRDGFRGVVPWLQQVGETFRRPGTFGPPPSPFWDGYRDVQRYRLS</sequence>
<dbReference type="InterPro" id="IPR039424">
    <property type="entry name" value="SBP_5"/>
</dbReference>
<dbReference type="SUPFAM" id="SSF53850">
    <property type="entry name" value="Periplasmic binding protein-like II"/>
    <property type="match status" value="1"/>
</dbReference>
<dbReference type="InterPro" id="IPR000914">
    <property type="entry name" value="SBP_5_dom"/>
</dbReference>
<evidence type="ECO:0000256" key="1">
    <source>
        <dbReference type="SAM" id="MobiDB-lite"/>
    </source>
</evidence>
<evidence type="ECO:0000259" key="2">
    <source>
        <dbReference type="Pfam" id="PF00496"/>
    </source>
</evidence>
<organism evidence="3 4">
    <name type="scientific">Tepidiforma bonchosmolovskayae</name>
    <dbReference type="NCBI Taxonomy" id="2601677"/>
    <lineage>
        <taxon>Bacteria</taxon>
        <taxon>Bacillati</taxon>
        <taxon>Chloroflexota</taxon>
        <taxon>Tepidiformia</taxon>
        <taxon>Tepidiformales</taxon>
        <taxon>Tepidiformaceae</taxon>
        <taxon>Tepidiforma</taxon>
    </lineage>
</organism>
<dbReference type="Gene3D" id="3.40.190.10">
    <property type="entry name" value="Periplasmic binding protein-like II"/>
    <property type="match status" value="1"/>
</dbReference>
<dbReference type="Proteomes" id="UP000326331">
    <property type="component" value="Chromosome"/>
</dbReference>
<evidence type="ECO:0000313" key="3">
    <source>
        <dbReference type="EMBL" id="QFG02245.1"/>
    </source>
</evidence>
<accession>A0ABX6C1U0</accession>